<evidence type="ECO:0000313" key="2">
    <source>
        <dbReference type="EMBL" id="GBP33243.1"/>
    </source>
</evidence>
<evidence type="ECO:0000313" key="3">
    <source>
        <dbReference type="Proteomes" id="UP000299102"/>
    </source>
</evidence>
<evidence type="ECO:0000256" key="1">
    <source>
        <dbReference type="SAM" id="MobiDB-lite"/>
    </source>
</evidence>
<organism evidence="2 3">
    <name type="scientific">Eumeta variegata</name>
    <name type="common">Bagworm moth</name>
    <name type="synonym">Eumeta japonica</name>
    <dbReference type="NCBI Taxonomy" id="151549"/>
    <lineage>
        <taxon>Eukaryota</taxon>
        <taxon>Metazoa</taxon>
        <taxon>Ecdysozoa</taxon>
        <taxon>Arthropoda</taxon>
        <taxon>Hexapoda</taxon>
        <taxon>Insecta</taxon>
        <taxon>Pterygota</taxon>
        <taxon>Neoptera</taxon>
        <taxon>Endopterygota</taxon>
        <taxon>Lepidoptera</taxon>
        <taxon>Glossata</taxon>
        <taxon>Ditrysia</taxon>
        <taxon>Tineoidea</taxon>
        <taxon>Psychidae</taxon>
        <taxon>Oiketicinae</taxon>
        <taxon>Eumeta</taxon>
    </lineage>
</organism>
<sequence>MASHRRIEDGEIFRLLLETSDEETLEFDSEIEDNLLQDDVQSDGEDCEVSTISQSPNTKNDPGALPSETLPPNVPNYVIVPQHQSLPRVSHSIAGSVCYIKLRGSNGCGETRELGNKCGKSLPIYPGNTKRSSSSSSSSSLNLQPVAMTERDKSRYTEGSVNIGGSVVSRAMMSSANTPSLKSVPFFVGEFHRARKPAPLNRFSSTVSRAMMSSANTPSLKSVPLFVEEFHRARKSAPLNRFIVHGQSSDDK</sequence>
<comment type="caution">
    <text evidence="2">The sequence shown here is derived from an EMBL/GenBank/DDBJ whole genome shotgun (WGS) entry which is preliminary data.</text>
</comment>
<keyword evidence="3" id="KW-1185">Reference proteome</keyword>
<feature type="compositionally biased region" description="Polar residues" evidence="1">
    <location>
        <begin position="50"/>
        <end position="60"/>
    </location>
</feature>
<dbReference type="EMBL" id="BGZK01000271">
    <property type="protein sequence ID" value="GBP33243.1"/>
    <property type="molecule type" value="Genomic_DNA"/>
</dbReference>
<proteinExistence type="predicted"/>
<dbReference type="Proteomes" id="UP000299102">
    <property type="component" value="Unassembled WGS sequence"/>
</dbReference>
<name>A0A4C1V346_EUMVA</name>
<dbReference type="OrthoDB" id="6770266at2759"/>
<accession>A0A4C1V346</accession>
<reference evidence="2 3" key="1">
    <citation type="journal article" date="2019" name="Commun. Biol.">
        <title>The bagworm genome reveals a unique fibroin gene that provides high tensile strength.</title>
        <authorList>
            <person name="Kono N."/>
            <person name="Nakamura H."/>
            <person name="Ohtoshi R."/>
            <person name="Tomita M."/>
            <person name="Numata K."/>
            <person name="Arakawa K."/>
        </authorList>
    </citation>
    <scope>NUCLEOTIDE SEQUENCE [LARGE SCALE GENOMIC DNA]</scope>
</reference>
<feature type="region of interest" description="Disordered" evidence="1">
    <location>
        <begin position="41"/>
        <end position="70"/>
    </location>
</feature>
<protein>
    <submittedName>
        <fullName evidence="2">Uncharacterized protein</fullName>
    </submittedName>
</protein>
<gene>
    <name evidence="2" type="ORF">EVAR_5196_1</name>
</gene>
<dbReference type="AlphaFoldDB" id="A0A4C1V346"/>
<feature type="region of interest" description="Disordered" evidence="1">
    <location>
        <begin position="119"/>
        <end position="156"/>
    </location>
</feature>